<accession>A0A1E7EYC8</accession>
<keyword evidence="3" id="KW-1185">Reference proteome</keyword>
<keyword evidence="1" id="KW-0732">Signal</keyword>
<name>A0A1E7EYC8_9STRA</name>
<dbReference type="OrthoDB" id="37542at2759"/>
<feature type="chain" id="PRO_5009192396" description="Fe2OG dioxygenase domain-containing protein" evidence="1">
    <location>
        <begin position="26"/>
        <end position="355"/>
    </location>
</feature>
<dbReference type="InParanoid" id="A0A1E7EYC8"/>
<evidence type="ECO:0000256" key="1">
    <source>
        <dbReference type="SAM" id="SignalP"/>
    </source>
</evidence>
<dbReference type="EMBL" id="KV784371">
    <property type="protein sequence ID" value="OEU10543.1"/>
    <property type="molecule type" value="Genomic_DNA"/>
</dbReference>
<gene>
    <name evidence="2" type="ORF">FRACYDRAFT_193699</name>
</gene>
<evidence type="ECO:0008006" key="4">
    <source>
        <dbReference type="Google" id="ProtNLM"/>
    </source>
</evidence>
<reference evidence="2 3" key="1">
    <citation type="submission" date="2016-09" db="EMBL/GenBank/DDBJ databases">
        <title>Extensive genetic diversity and differential bi-allelic expression allows diatom success in the polar Southern Ocean.</title>
        <authorList>
            <consortium name="DOE Joint Genome Institute"/>
            <person name="Mock T."/>
            <person name="Otillar R.P."/>
            <person name="Strauss J."/>
            <person name="Dupont C."/>
            <person name="Frickenhaus S."/>
            <person name="Maumus F."/>
            <person name="Mcmullan M."/>
            <person name="Sanges R."/>
            <person name="Schmutz J."/>
            <person name="Toseland A."/>
            <person name="Valas R."/>
            <person name="Veluchamy A."/>
            <person name="Ward B.J."/>
            <person name="Allen A."/>
            <person name="Barry K."/>
            <person name="Falciatore A."/>
            <person name="Ferrante M."/>
            <person name="Fortunato A.E."/>
            <person name="Gloeckner G."/>
            <person name="Gruber A."/>
            <person name="Hipkin R."/>
            <person name="Janech M."/>
            <person name="Kroth P."/>
            <person name="Leese F."/>
            <person name="Lindquist E."/>
            <person name="Lyon B.R."/>
            <person name="Martin J."/>
            <person name="Mayer C."/>
            <person name="Parker M."/>
            <person name="Quesneville H."/>
            <person name="Raymond J."/>
            <person name="Uhlig C."/>
            <person name="Valentin K.U."/>
            <person name="Worden A.Z."/>
            <person name="Armbrust E.V."/>
            <person name="Bowler C."/>
            <person name="Green B."/>
            <person name="Moulton V."/>
            <person name="Van Oosterhout C."/>
            <person name="Grigoriev I."/>
        </authorList>
    </citation>
    <scope>NUCLEOTIDE SEQUENCE [LARGE SCALE GENOMIC DNA]</scope>
    <source>
        <strain evidence="2 3">CCMP1102</strain>
    </source>
</reference>
<sequence length="355" mass="40640">MCRLAGILLLLVSLFSFFNNSFVHGDNRKHNKAPYTEEERMAEYVRQGYQFPFDTYYPETPGFREIMDQRFAQIRSLTDTQMKWDGWIQTVNAAVSTPNFTEYGWGLSQAPDLLTLDIRQAIYEGLPRARSEGGVDVIDGPVNPLFIDRPDLNARAMRELQPILESWAGIELVPAQAYGFRLYRNESSLWMHTDRTQTHVISCIYHIASSDDSEPWPIVIEDYEGNTQMAYLEPGDLLLYESAKNFHGRPTKFDGSWYTSLFVHFYPKGDWQHENHDTKAHYAIPPDWAKVIPNDVVPKLEVIGTSMMNPLCDDHWCNLKTAKKVFGPGQYNTVLTSNGQISSLHLDGATDDEEL</sequence>
<dbReference type="Proteomes" id="UP000095751">
    <property type="component" value="Unassembled WGS sequence"/>
</dbReference>
<proteinExistence type="predicted"/>
<dbReference type="AlphaFoldDB" id="A0A1E7EYC8"/>
<feature type="signal peptide" evidence="1">
    <location>
        <begin position="1"/>
        <end position="25"/>
    </location>
</feature>
<evidence type="ECO:0000313" key="3">
    <source>
        <dbReference type="Proteomes" id="UP000095751"/>
    </source>
</evidence>
<evidence type="ECO:0000313" key="2">
    <source>
        <dbReference type="EMBL" id="OEU10543.1"/>
    </source>
</evidence>
<dbReference type="KEGG" id="fcy:FRACYDRAFT_193699"/>
<organism evidence="2 3">
    <name type="scientific">Fragilariopsis cylindrus CCMP1102</name>
    <dbReference type="NCBI Taxonomy" id="635003"/>
    <lineage>
        <taxon>Eukaryota</taxon>
        <taxon>Sar</taxon>
        <taxon>Stramenopiles</taxon>
        <taxon>Ochrophyta</taxon>
        <taxon>Bacillariophyta</taxon>
        <taxon>Bacillariophyceae</taxon>
        <taxon>Bacillariophycidae</taxon>
        <taxon>Bacillariales</taxon>
        <taxon>Bacillariaceae</taxon>
        <taxon>Fragilariopsis</taxon>
    </lineage>
</organism>
<protein>
    <recommendedName>
        <fullName evidence="4">Fe2OG dioxygenase domain-containing protein</fullName>
    </recommendedName>
</protein>